<protein>
    <recommendedName>
        <fullName evidence="5">LPXTG cell wall anchor domain-containing protein</fullName>
    </recommendedName>
</protein>
<proteinExistence type="predicted"/>
<dbReference type="OrthoDB" id="5007573at2"/>
<gene>
    <name evidence="3" type="ORF">FLP10_07890</name>
</gene>
<dbReference type="KEGG" id="ail:FLP10_07890"/>
<keyword evidence="1" id="KW-0812">Transmembrane</keyword>
<dbReference type="Proteomes" id="UP000324678">
    <property type="component" value="Chromosome"/>
</dbReference>
<evidence type="ECO:0000313" key="4">
    <source>
        <dbReference type="Proteomes" id="UP000324678"/>
    </source>
</evidence>
<evidence type="ECO:0000313" key="3">
    <source>
        <dbReference type="EMBL" id="QEO14348.1"/>
    </source>
</evidence>
<sequence>MATSTFRLRVGALAAAAGLVLAGVAAASPAAAADDPVISLDRTTFPAGDWEDGFRITGSGFDGTVPTAELSIGSMGENGGGQLWGTTVTVAADGTIDTVVVPSGATQVAGENGYPRYVVSVGQQITEGEPWLWSNRIDLTITEGASLSVAAELTPEQVAGGVTATFAGFTAGEAVYYGIGLFRDGELVDAIEDAVDADDSGAGTFGGALEGAQVGDYLQLYADGDTSGRVAEGWVQIVEAPAPAPVDPEAPAAGTPAAAEASGNQLAETGIDLGIGTAALALLVLGAGALIVVRRRSALAQR</sequence>
<dbReference type="EMBL" id="CP043505">
    <property type="protein sequence ID" value="QEO14348.1"/>
    <property type="molecule type" value="Genomic_DNA"/>
</dbReference>
<feature type="chain" id="PRO_5022970554" description="LPXTG cell wall anchor domain-containing protein" evidence="2">
    <location>
        <begin position="33"/>
        <end position="302"/>
    </location>
</feature>
<dbReference type="AlphaFoldDB" id="A0A5C1YF98"/>
<organism evidence="3 4">
    <name type="scientific">Agromyces intestinalis</name>
    <dbReference type="NCBI Taxonomy" id="2592652"/>
    <lineage>
        <taxon>Bacteria</taxon>
        <taxon>Bacillati</taxon>
        <taxon>Actinomycetota</taxon>
        <taxon>Actinomycetes</taxon>
        <taxon>Micrococcales</taxon>
        <taxon>Microbacteriaceae</taxon>
        <taxon>Agromyces</taxon>
    </lineage>
</organism>
<keyword evidence="2" id="KW-0732">Signal</keyword>
<keyword evidence="1" id="KW-1133">Transmembrane helix</keyword>
<reference evidence="3 4" key="1">
    <citation type="submission" date="2019-09" db="EMBL/GenBank/DDBJ databases">
        <title>Genome sequencing of strain KACC 19306.</title>
        <authorList>
            <person name="Heo J."/>
            <person name="Kim S.-J."/>
            <person name="Kim J.-S."/>
            <person name="Hong S.-B."/>
            <person name="Kwon S.-W."/>
        </authorList>
    </citation>
    <scope>NUCLEOTIDE SEQUENCE [LARGE SCALE GENOMIC DNA]</scope>
    <source>
        <strain evidence="3 4">KACC 19306</strain>
    </source>
</reference>
<dbReference type="RefSeq" id="WP_149160369.1">
    <property type="nucleotide sequence ID" value="NZ_CP043505.1"/>
</dbReference>
<name>A0A5C1YF98_9MICO</name>
<feature type="transmembrane region" description="Helical" evidence="1">
    <location>
        <begin position="273"/>
        <end position="293"/>
    </location>
</feature>
<evidence type="ECO:0000256" key="1">
    <source>
        <dbReference type="SAM" id="Phobius"/>
    </source>
</evidence>
<evidence type="ECO:0000256" key="2">
    <source>
        <dbReference type="SAM" id="SignalP"/>
    </source>
</evidence>
<feature type="signal peptide" evidence="2">
    <location>
        <begin position="1"/>
        <end position="32"/>
    </location>
</feature>
<keyword evidence="4" id="KW-1185">Reference proteome</keyword>
<evidence type="ECO:0008006" key="5">
    <source>
        <dbReference type="Google" id="ProtNLM"/>
    </source>
</evidence>
<keyword evidence="1" id="KW-0472">Membrane</keyword>
<accession>A0A5C1YF98</accession>